<reference evidence="7" key="5">
    <citation type="submission" date="2015-06" db="UniProtKB">
        <authorList>
            <consortium name="EnsemblFungi"/>
        </authorList>
    </citation>
    <scope>IDENTIFICATION</scope>
    <source>
        <strain evidence="7">ATCC 64411</strain>
    </source>
</reference>
<dbReference type="PANTHER" id="PTHR12482:SF65">
    <property type="entry name" value="ESTERASE, PUTATIVE (AFU_ORTHOLOGUE AFUA_3G12320)-RELATED"/>
    <property type="match status" value="1"/>
</dbReference>
<feature type="region of interest" description="Disordered" evidence="3">
    <location>
        <begin position="242"/>
        <end position="261"/>
    </location>
</feature>
<feature type="domain" description="DUF676" evidence="5">
    <location>
        <begin position="13"/>
        <end position="212"/>
    </location>
</feature>
<dbReference type="InterPro" id="IPR007751">
    <property type="entry name" value="DUF676_lipase-like"/>
</dbReference>
<protein>
    <recommendedName>
        <fullName evidence="5">DUF676 domain-containing protein</fullName>
    </recommendedName>
</protein>
<evidence type="ECO:0000256" key="4">
    <source>
        <dbReference type="SAM" id="Phobius"/>
    </source>
</evidence>
<feature type="region of interest" description="Disordered" evidence="3">
    <location>
        <begin position="347"/>
        <end position="409"/>
    </location>
</feature>
<evidence type="ECO:0000259" key="5">
    <source>
        <dbReference type="Pfam" id="PF05057"/>
    </source>
</evidence>
<gene>
    <name evidence="6" type="ORF">MAPG_02906</name>
</gene>
<evidence type="ECO:0000256" key="1">
    <source>
        <dbReference type="ARBA" id="ARBA00007920"/>
    </source>
</evidence>
<dbReference type="Proteomes" id="UP000011715">
    <property type="component" value="Unassembled WGS sequence"/>
</dbReference>
<name>A0A0C4DSM4_MAGP6</name>
<evidence type="ECO:0000313" key="8">
    <source>
        <dbReference type="Proteomes" id="UP000011715"/>
    </source>
</evidence>
<reference evidence="8" key="1">
    <citation type="submission" date="2010-05" db="EMBL/GenBank/DDBJ databases">
        <title>The genome sequence of Magnaporthe poae strain ATCC 64411.</title>
        <authorList>
            <person name="Ma L.-J."/>
            <person name="Dead R."/>
            <person name="Young S."/>
            <person name="Zeng Q."/>
            <person name="Koehrsen M."/>
            <person name="Alvarado L."/>
            <person name="Berlin A."/>
            <person name="Chapman S.B."/>
            <person name="Chen Z."/>
            <person name="Freedman E."/>
            <person name="Gellesch M."/>
            <person name="Goldberg J."/>
            <person name="Griggs A."/>
            <person name="Gujja S."/>
            <person name="Heilman E.R."/>
            <person name="Heiman D."/>
            <person name="Hepburn T."/>
            <person name="Howarth C."/>
            <person name="Jen D."/>
            <person name="Larson L."/>
            <person name="Mehta T."/>
            <person name="Neiman D."/>
            <person name="Pearson M."/>
            <person name="Roberts A."/>
            <person name="Saif S."/>
            <person name="Shea T."/>
            <person name="Shenoy N."/>
            <person name="Sisk P."/>
            <person name="Stolte C."/>
            <person name="Sykes S."/>
            <person name="Walk T."/>
            <person name="White J."/>
            <person name="Yandava C."/>
            <person name="Haas B."/>
            <person name="Nusbaum C."/>
            <person name="Birren B."/>
        </authorList>
    </citation>
    <scope>NUCLEOTIDE SEQUENCE [LARGE SCALE GENOMIC DNA]</scope>
    <source>
        <strain evidence="8">ATCC 64411 / 73-15</strain>
    </source>
</reference>
<accession>A0A0C4DSM4</accession>
<keyword evidence="4" id="KW-0812">Transmembrane</keyword>
<reference evidence="6" key="3">
    <citation type="submission" date="2011-03" db="EMBL/GenBank/DDBJ databases">
        <title>Annotation of Magnaporthe poae ATCC 64411.</title>
        <authorList>
            <person name="Ma L.-J."/>
            <person name="Dead R."/>
            <person name="Young S.K."/>
            <person name="Zeng Q."/>
            <person name="Gargeya S."/>
            <person name="Fitzgerald M."/>
            <person name="Haas B."/>
            <person name="Abouelleil A."/>
            <person name="Alvarado L."/>
            <person name="Arachchi H.M."/>
            <person name="Berlin A."/>
            <person name="Brown A."/>
            <person name="Chapman S.B."/>
            <person name="Chen Z."/>
            <person name="Dunbar C."/>
            <person name="Freedman E."/>
            <person name="Gearin G."/>
            <person name="Gellesch M."/>
            <person name="Goldberg J."/>
            <person name="Griggs A."/>
            <person name="Gujja S."/>
            <person name="Heiman D."/>
            <person name="Howarth C."/>
            <person name="Larson L."/>
            <person name="Lui A."/>
            <person name="MacDonald P.J.P."/>
            <person name="Mehta T."/>
            <person name="Montmayeur A."/>
            <person name="Murphy C."/>
            <person name="Neiman D."/>
            <person name="Pearson M."/>
            <person name="Priest M."/>
            <person name="Roberts A."/>
            <person name="Saif S."/>
            <person name="Shea T."/>
            <person name="Shenoy N."/>
            <person name="Sisk P."/>
            <person name="Stolte C."/>
            <person name="Sykes S."/>
            <person name="Yandava C."/>
            <person name="Wortman J."/>
            <person name="Nusbaum C."/>
            <person name="Birren B."/>
        </authorList>
    </citation>
    <scope>NUCLEOTIDE SEQUENCE</scope>
    <source>
        <strain evidence="6">ATCC 64411</strain>
    </source>
</reference>
<keyword evidence="4" id="KW-1133">Transmembrane helix</keyword>
<keyword evidence="4" id="KW-0472">Membrane</keyword>
<dbReference type="GO" id="GO:0004622">
    <property type="term" value="F:phosphatidylcholine lysophospholipase activity"/>
    <property type="evidence" value="ECO:0007669"/>
    <property type="project" value="TreeGrafter"/>
</dbReference>
<keyword evidence="8" id="KW-1185">Reference proteome</keyword>
<evidence type="ECO:0000256" key="2">
    <source>
        <dbReference type="ARBA" id="ARBA00022963"/>
    </source>
</evidence>
<dbReference type="GO" id="GO:0005811">
    <property type="term" value="C:lipid droplet"/>
    <property type="evidence" value="ECO:0007669"/>
    <property type="project" value="TreeGrafter"/>
</dbReference>
<dbReference type="Gene3D" id="3.40.50.1820">
    <property type="entry name" value="alpha/beta hydrolase"/>
    <property type="match status" value="1"/>
</dbReference>
<dbReference type="PANTHER" id="PTHR12482">
    <property type="entry name" value="LIPASE ROG1-RELATED-RELATED"/>
    <property type="match status" value="1"/>
</dbReference>
<dbReference type="OrthoDB" id="273452at2759"/>
<dbReference type="AlphaFoldDB" id="A0A0C4DSM4"/>
<comment type="similarity">
    <text evidence="1">Belongs to the putative lipase ROG1 family.</text>
</comment>
<feature type="compositionally biased region" description="Low complexity" evidence="3">
    <location>
        <begin position="372"/>
        <end position="387"/>
    </location>
</feature>
<dbReference type="InterPro" id="IPR029058">
    <property type="entry name" value="AB_hydrolase_fold"/>
</dbReference>
<dbReference type="GO" id="GO:0047372">
    <property type="term" value="F:monoacylglycerol lipase activity"/>
    <property type="evidence" value="ECO:0007669"/>
    <property type="project" value="TreeGrafter"/>
</dbReference>
<dbReference type="InterPro" id="IPR044294">
    <property type="entry name" value="Lipase-like"/>
</dbReference>
<feature type="transmembrane region" description="Helical" evidence="4">
    <location>
        <begin position="273"/>
        <end position="294"/>
    </location>
</feature>
<proteinExistence type="inferred from homology"/>
<keyword evidence="2" id="KW-0443">Lipid metabolism</keyword>
<keyword evidence="2" id="KW-0442">Lipid degradation</keyword>
<organism evidence="7 8">
    <name type="scientific">Magnaporthiopsis poae (strain ATCC 64411 / 73-15)</name>
    <name type="common">Kentucky bluegrass fungus</name>
    <name type="synonym">Magnaporthe poae</name>
    <dbReference type="NCBI Taxonomy" id="644358"/>
    <lineage>
        <taxon>Eukaryota</taxon>
        <taxon>Fungi</taxon>
        <taxon>Dikarya</taxon>
        <taxon>Ascomycota</taxon>
        <taxon>Pezizomycotina</taxon>
        <taxon>Sordariomycetes</taxon>
        <taxon>Sordariomycetidae</taxon>
        <taxon>Magnaporthales</taxon>
        <taxon>Magnaporthaceae</taxon>
        <taxon>Magnaporthiopsis</taxon>
    </lineage>
</organism>
<dbReference type="eggNOG" id="KOG4372">
    <property type="taxonomic scope" value="Eukaryota"/>
</dbReference>
<dbReference type="EMBL" id="GL876967">
    <property type="protein sequence ID" value="KLU83856.1"/>
    <property type="molecule type" value="Genomic_DNA"/>
</dbReference>
<dbReference type="Pfam" id="PF05057">
    <property type="entry name" value="DUF676"/>
    <property type="match status" value="1"/>
</dbReference>
<dbReference type="SUPFAM" id="SSF53474">
    <property type="entry name" value="alpha/beta-Hydrolases"/>
    <property type="match status" value="1"/>
</dbReference>
<reference evidence="7" key="4">
    <citation type="journal article" date="2015" name="G3 (Bethesda)">
        <title>Genome sequences of three phytopathogenic species of the Magnaporthaceae family of fungi.</title>
        <authorList>
            <person name="Okagaki L.H."/>
            <person name="Nunes C.C."/>
            <person name="Sailsbery J."/>
            <person name="Clay B."/>
            <person name="Brown D."/>
            <person name="John T."/>
            <person name="Oh Y."/>
            <person name="Young N."/>
            <person name="Fitzgerald M."/>
            <person name="Haas B.J."/>
            <person name="Zeng Q."/>
            <person name="Young S."/>
            <person name="Adiconis X."/>
            <person name="Fan L."/>
            <person name="Levin J.Z."/>
            <person name="Mitchell T.K."/>
            <person name="Okubara P.A."/>
            <person name="Farman M.L."/>
            <person name="Kohn L.M."/>
            <person name="Birren B."/>
            <person name="Ma L.-J."/>
            <person name="Dean R.A."/>
        </authorList>
    </citation>
    <scope>NUCLEOTIDE SEQUENCE</scope>
    <source>
        <strain evidence="7">ATCC 64411 / 73-15</strain>
    </source>
</reference>
<dbReference type="OMA" id="FCTPHVG"/>
<dbReference type="GO" id="GO:0016042">
    <property type="term" value="P:lipid catabolic process"/>
    <property type="evidence" value="ECO:0007669"/>
    <property type="project" value="UniProtKB-KW"/>
</dbReference>
<evidence type="ECO:0000256" key="3">
    <source>
        <dbReference type="SAM" id="MobiDB-lite"/>
    </source>
</evidence>
<dbReference type="EnsemblFungi" id="MAPG_02906T0">
    <property type="protein sequence ID" value="MAPG_02906T0"/>
    <property type="gene ID" value="MAPG_02906"/>
</dbReference>
<dbReference type="VEuPathDB" id="FungiDB:MAPG_02906"/>
<sequence>MDTVIECSGGTPEADHLCVLVHGLWGNPAHLAQVAKALRDKYPADKLWIKVAKRNSGSFTYDGIELGGERVCLEIEEELQLVESKGGKIKKLSLVGYSLGGLVARYAIGLLHAKGILDQVECMNFTAFASPFLGVRTPLKGWANHVWNVLGARTLSISGRQLFGIDKFRDTGRPLLSVLTDPDSIFMSGLRRFKRHTLYCNIVNDRAAVYYTTGITKTDPYVDLDKIRPRYVEGYEDVILDPISPFSPRPPSGQAHDRQPGSRSLKWLKRVPFFVALAVFLPVGVLAFLVNSAIQTVRSSKRVRAHNRGLTDVDISVYRVLPLWIKEMRGAVEDAYENLNSSQNQEFLGSASDEDDSETEGAKANGGGVGSNGTNSANGNGSTSGNGISRRKSNGGAGAALSVGVTPEEEEAEDEAILALERKQSHPAQPTLALAPYQFKMIESLDTLNWHKFPVWIHKNNHSHAAIIVRTVKPSFDEGYVVFRHWLNEEFIV</sequence>
<dbReference type="EMBL" id="ADBL01000705">
    <property type="status" value="NOT_ANNOTATED_CDS"/>
    <property type="molecule type" value="Genomic_DNA"/>
</dbReference>
<reference evidence="6" key="2">
    <citation type="submission" date="2010-05" db="EMBL/GenBank/DDBJ databases">
        <title>The Genome Sequence of Magnaporthe poae strain ATCC 64411.</title>
        <authorList>
            <consortium name="The Broad Institute Genome Sequencing Platform"/>
            <consortium name="Broad Institute Genome Sequencing Center for Infectious Disease"/>
            <person name="Ma L.-J."/>
            <person name="Dead R."/>
            <person name="Young S."/>
            <person name="Zeng Q."/>
            <person name="Koehrsen M."/>
            <person name="Alvarado L."/>
            <person name="Berlin A."/>
            <person name="Chapman S.B."/>
            <person name="Chen Z."/>
            <person name="Freedman E."/>
            <person name="Gellesch M."/>
            <person name="Goldberg J."/>
            <person name="Griggs A."/>
            <person name="Gujja S."/>
            <person name="Heilman E.R."/>
            <person name="Heiman D."/>
            <person name="Hepburn T."/>
            <person name="Howarth C."/>
            <person name="Jen D."/>
            <person name="Larson L."/>
            <person name="Mehta T."/>
            <person name="Neiman D."/>
            <person name="Pearson M."/>
            <person name="Roberts A."/>
            <person name="Saif S."/>
            <person name="Shea T."/>
            <person name="Shenoy N."/>
            <person name="Sisk P."/>
            <person name="Stolte C."/>
            <person name="Sykes S."/>
            <person name="Walk T."/>
            <person name="White J."/>
            <person name="Yandava C."/>
            <person name="Haas B."/>
            <person name="Nusbaum C."/>
            <person name="Birren B."/>
        </authorList>
    </citation>
    <scope>NUCLEOTIDE SEQUENCE</scope>
    <source>
        <strain evidence="6">ATCC 64411</strain>
    </source>
</reference>
<evidence type="ECO:0000313" key="6">
    <source>
        <dbReference type="EMBL" id="KLU83856.1"/>
    </source>
</evidence>
<evidence type="ECO:0000313" key="7">
    <source>
        <dbReference type="EnsemblFungi" id="MAPG_02906T0"/>
    </source>
</evidence>